<dbReference type="GO" id="GO:0008290">
    <property type="term" value="C:F-actin capping protein complex"/>
    <property type="evidence" value="ECO:0007669"/>
    <property type="project" value="UniProtKB-UniRule"/>
</dbReference>
<comment type="function">
    <text evidence="8">F-actin-capping proteins bind in a Ca(2+)-independent manner to the fast growing ends of actin filaments (barbed end) thereby blocking the exchange of subunits at these ends. Unlike other capping proteins (such as gelsolin and severin), these proteins do not sever actin filaments.</text>
</comment>
<dbReference type="VEuPathDB" id="FungiDB:T551_03373"/>
<protein>
    <recommendedName>
        <fullName evidence="3 8">F-actin-capping protein subunit beta</fullName>
    </recommendedName>
</protein>
<dbReference type="GO" id="GO:0005934">
    <property type="term" value="C:cellular bud tip"/>
    <property type="evidence" value="ECO:0007669"/>
    <property type="project" value="EnsemblFungi"/>
</dbReference>
<dbReference type="PANTHER" id="PTHR10619:SF0">
    <property type="entry name" value="F-ACTIN-CAPPING PROTEIN SUBUNIT BETA ISOFORMS 1 AND 2"/>
    <property type="match status" value="1"/>
</dbReference>
<dbReference type="eggNOG" id="KOG3174">
    <property type="taxonomic scope" value="Eukaryota"/>
</dbReference>
<comment type="subunit">
    <text evidence="8">Heterodimer of an alpha and a beta subunit.</text>
</comment>
<name>A0A0W4ZEU9_PNEJ7</name>
<evidence type="ECO:0000256" key="1">
    <source>
        <dbReference type="ARBA" id="ARBA00004245"/>
    </source>
</evidence>
<dbReference type="InterPro" id="IPR001698">
    <property type="entry name" value="CAPZB"/>
</dbReference>
<evidence type="ECO:0000256" key="2">
    <source>
        <dbReference type="ARBA" id="ARBA00006039"/>
    </source>
</evidence>
<dbReference type="GeneID" id="28941891"/>
<dbReference type="GO" id="GO:0030447">
    <property type="term" value="P:filamentous growth"/>
    <property type="evidence" value="ECO:0007669"/>
    <property type="project" value="EnsemblFungi"/>
</dbReference>
<dbReference type="GO" id="GO:1903475">
    <property type="term" value="P:mitotic actomyosin contractile ring assembly"/>
    <property type="evidence" value="ECO:0007669"/>
    <property type="project" value="EnsemblFungi"/>
</dbReference>
<keyword evidence="10" id="KW-1185">Reference proteome</keyword>
<evidence type="ECO:0000256" key="3">
    <source>
        <dbReference type="ARBA" id="ARBA00021859"/>
    </source>
</evidence>
<dbReference type="GO" id="GO:0051015">
    <property type="term" value="F:actin filament binding"/>
    <property type="evidence" value="ECO:0007669"/>
    <property type="project" value="EnsemblFungi"/>
</dbReference>
<comment type="subcellular location">
    <subcellularLocation>
        <location evidence="1 8">Cytoplasm</location>
        <location evidence="1 8">Cytoskeleton</location>
    </subcellularLocation>
</comment>
<dbReference type="GO" id="GO:0000142">
    <property type="term" value="C:cellular bud neck contractile ring"/>
    <property type="evidence" value="ECO:0007669"/>
    <property type="project" value="EnsemblFungi"/>
</dbReference>
<dbReference type="AlphaFoldDB" id="A0A0W4ZEU9"/>
<reference evidence="10" key="1">
    <citation type="journal article" date="2016" name="Nat. Commun.">
        <title>Genome analysis of three Pneumocystis species reveals adaptation mechanisms to life exclusively in mammalian hosts.</title>
        <authorList>
            <person name="Ma L."/>
            <person name="Chen Z."/>
            <person name="Huang D.W."/>
            <person name="Kutty G."/>
            <person name="Ishihara M."/>
            <person name="Wang H."/>
            <person name="Abouelleil A."/>
            <person name="Bishop L."/>
            <person name="Davey E."/>
            <person name="Deng R."/>
            <person name="Deng X."/>
            <person name="Fan L."/>
            <person name="Fantoni G."/>
            <person name="Fitzgerald M."/>
            <person name="Gogineni E."/>
            <person name="Goldberg J.M."/>
            <person name="Handley G."/>
            <person name="Hu X."/>
            <person name="Huber C."/>
            <person name="Jiao X."/>
            <person name="Jones K."/>
            <person name="Levin J.Z."/>
            <person name="Liu Y."/>
            <person name="Macdonald P."/>
            <person name="Melnikov A."/>
            <person name="Raley C."/>
            <person name="Sassi M."/>
            <person name="Sherman B.T."/>
            <person name="Song X."/>
            <person name="Sykes S."/>
            <person name="Tran B."/>
            <person name="Walsh L."/>
            <person name="Xia Y."/>
            <person name="Yang J."/>
            <person name="Young S."/>
            <person name="Zeng Q."/>
            <person name="Zheng X."/>
            <person name="Stephens R."/>
            <person name="Nusbaum C."/>
            <person name="Birren B.W."/>
            <person name="Azadi P."/>
            <person name="Lempicki R.A."/>
            <person name="Cuomo C.A."/>
            <person name="Kovacs J.A."/>
        </authorList>
    </citation>
    <scope>NUCLEOTIDE SEQUENCE [LARGE SCALE GENOMIC DNA]</scope>
    <source>
        <strain evidence="10">RU7</strain>
    </source>
</reference>
<dbReference type="GO" id="GO:1902404">
    <property type="term" value="P:mitotic actomyosin contractile ring contraction"/>
    <property type="evidence" value="ECO:0007669"/>
    <property type="project" value="EnsemblFungi"/>
</dbReference>
<evidence type="ECO:0000313" key="9">
    <source>
        <dbReference type="EMBL" id="KTW26911.1"/>
    </source>
</evidence>
<evidence type="ECO:0000256" key="8">
    <source>
        <dbReference type="RuleBase" id="RU365078"/>
    </source>
</evidence>
<dbReference type="GO" id="GO:1904600">
    <property type="term" value="P:mating projection actin fusion focus assembly"/>
    <property type="evidence" value="ECO:0007669"/>
    <property type="project" value="EnsemblFungi"/>
</dbReference>
<dbReference type="Gene3D" id="3.90.1150.210">
    <property type="entry name" value="F-actin capping protein, beta subunit"/>
    <property type="match status" value="1"/>
</dbReference>
<keyword evidence="5 8" id="KW-0963">Cytoplasm</keyword>
<dbReference type="GO" id="GO:0005634">
    <property type="term" value="C:nucleus"/>
    <property type="evidence" value="ECO:0007669"/>
    <property type="project" value="EnsemblFungi"/>
</dbReference>
<dbReference type="RefSeq" id="XP_018228242.1">
    <property type="nucleotide sequence ID" value="XM_018375636.1"/>
</dbReference>
<dbReference type="GO" id="GO:0099079">
    <property type="term" value="C:actin body"/>
    <property type="evidence" value="ECO:0007669"/>
    <property type="project" value="EnsemblFungi"/>
</dbReference>
<dbReference type="GO" id="GO:0044396">
    <property type="term" value="P:actin cortical patch organization"/>
    <property type="evidence" value="ECO:0007669"/>
    <property type="project" value="EnsemblFungi"/>
</dbReference>
<accession>A0A0W4ZEU9</accession>
<dbReference type="STRING" id="1408657.A0A0W4ZEU9"/>
<organism evidence="9 10">
    <name type="scientific">Pneumocystis jirovecii (strain RU7)</name>
    <name type="common">Human pneumocystis pneumonia agent</name>
    <dbReference type="NCBI Taxonomy" id="1408657"/>
    <lineage>
        <taxon>Eukaryota</taxon>
        <taxon>Fungi</taxon>
        <taxon>Dikarya</taxon>
        <taxon>Ascomycota</taxon>
        <taxon>Taphrinomycotina</taxon>
        <taxon>Pneumocystomycetes</taxon>
        <taxon>Pneumocystaceae</taxon>
        <taxon>Pneumocystis</taxon>
    </lineage>
</organism>
<dbReference type="Pfam" id="PF01115">
    <property type="entry name" value="F_actin_cap_B"/>
    <property type="match status" value="1"/>
</dbReference>
<dbReference type="PANTHER" id="PTHR10619">
    <property type="entry name" value="F-ACTIN-CAPPING PROTEIN SUBUNIT BETA"/>
    <property type="match status" value="1"/>
</dbReference>
<evidence type="ECO:0000256" key="7">
    <source>
        <dbReference type="ARBA" id="ARBA00023212"/>
    </source>
</evidence>
<dbReference type="InterPro" id="IPR019771">
    <property type="entry name" value="F-actin_capping_bsu_CS"/>
</dbReference>
<evidence type="ECO:0000256" key="6">
    <source>
        <dbReference type="ARBA" id="ARBA00023203"/>
    </source>
</evidence>
<dbReference type="SUPFAM" id="SSF90096">
    <property type="entry name" value="Subunits of heterodimeric actin filament capping protein Capz"/>
    <property type="match status" value="1"/>
</dbReference>
<keyword evidence="4 8" id="KW-0117">Actin capping</keyword>
<dbReference type="PRINTS" id="PR00192">
    <property type="entry name" value="FACTINCAPB"/>
</dbReference>
<evidence type="ECO:0000313" key="10">
    <source>
        <dbReference type="Proteomes" id="UP000053447"/>
    </source>
</evidence>
<dbReference type="GO" id="GO:0043332">
    <property type="term" value="C:mating projection tip"/>
    <property type="evidence" value="ECO:0007669"/>
    <property type="project" value="EnsemblFungi"/>
</dbReference>
<evidence type="ECO:0000256" key="5">
    <source>
        <dbReference type="ARBA" id="ARBA00022490"/>
    </source>
</evidence>
<dbReference type="Gene3D" id="1.20.58.570">
    <property type="match status" value="1"/>
</dbReference>
<dbReference type="EMBL" id="LFWA01000016">
    <property type="protein sequence ID" value="KTW26911.1"/>
    <property type="molecule type" value="Genomic_DNA"/>
</dbReference>
<dbReference type="GO" id="GO:0031097">
    <property type="term" value="C:medial cortex"/>
    <property type="evidence" value="ECO:0007669"/>
    <property type="project" value="EnsemblFungi"/>
</dbReference>
<dbReference type="OrthoDB" id="9979678at2759"/>
<dbReference type="InterPro" id="IPR042276">
    <property type="entry name" value="CapZ_alpha/beta_2"/>
</dbReference>
<comment type="caution">
    <text evidence="9">The sequence shown here is derived from an EMBL/GenBank/DDBJ whole genome shotgun (WGS) entry which is preliminary data.</text>
</comment>
<dbReference type="InterPro" id="IPR043175">
    <property type="entry name" value="CAPZB_N"/>
</dbReference>
<keyword evidence="6 8" id="KW-0009">Actin-binding</keyword>
<evidence type="ECO:0000256" key="4">
    <source>
        <dbReference type="ARBA" id="ARBA00022467"/>
    </source>
</evidence>
<dbReference type="InterPro" id="IPR037282">
    <property type="entry name" value="CapZ_alpha/beta"/>
</dbReference>
<dbReference type="GO" id="GO:0000131">
    <property type="term" value="C:incipient cellular bud site"/>
    <property type="evidence" value="ECO:0007669"/>
    <property type="project" value="EnsemblFungi"/>
</dbReference>
<dbReference type="FunFam" id="1.20.58.570:FF:000001">
    <property type="entry name" value="F-actin-capping protein subunit beta"/>
    <property type="match status" value="1"/>
</dbReference>
<dbReference type="GO" id="GO:0030479">
    <property type="term" value="C:actin cortical patch"/>
    <property type="evidence" value="ECO:0007669"/>
    <property type="project" value="EnsemblFungi"/>
</dbReference>
<dbReference type="Proteomes" id="UP000053447">
    <property type="component" value="Unassembled WGS sequence"/>
</dbReference>
<sequence>MAQQLDAALDLFRRLPSQDITKNIAAVLEIAPDLTEDLLASVDQPLQIKKCPKTSKLYLACDYNRDGDSYRSPWSNEYTPVLVDGIIPNEKTRKLEIAFNEAFDIYRTLYYEGGISSVYLWDLDNGFAGVVLIKKESSKNTGYWDSIHVFEVPDTSRTVRYRLTSTIILHMMTQNDILGQMSLSGNITRQIEQELPVDDSSSHIAHVGRLVEDMEIKMRNILQEVYFGKTKDICNELRSISKLSQQKEGTRLQKEVVEKLSSRK</sequence>
<gene>
    <name evidence="9" type="ORF">T551_03373</name>
</gene>
<dbReference type="GO" id="GO:0051016">
    <property type="term" value="P:barbed-end actin filament capping"/>
    <property type="evidence" value="ECO:0007669"/>
    <property type="project" value="UniProtKB-UniRule"/>
</dbReference>
<comment type="similarity">
    <text evidence="2 8">Belongs to the F-actin-capping protein beta subunit family.</text>
</comment>
<proteinExistence type="inferred from homology"/>
<keyword evidence="7 8" id="KW-0206">Cytoskeleton</keyword>
<dbReference type="PROSITE" id="PS00231">
    <property type="entry name" value="F_ACTIN_CAPPING_BETA"/>
    <property type="match status" value="1"/>
</dbReference>